<dbReference type="EMBL" id="MUZQ01000135">
    <property type="protein sequence ID" value="OWK57087.1"/>
    <property type="molecule type" value="Genomic_DNA"/>
</dbReference>
<gene>
    <name evidence="1" type="ORF">RLOC_00013749</name>
</gene>
<proteinExistence type="predicted"/>
<protein>
    <submittedName>
        <fullName evidence="1">Uncharacterized protein</fullName>
    </submittedName>
</protein>
<keyword evidence="2" id="KW-1185">Reference proteome</keyword>
<organism evidence="1 2">
    <name type="scientific">Lonchura striata</name>
    <name type="common">white-rumped munia</name>
    <dbReference type="NCBI Taxonomy" id="40157"/>
    <lineage>
        <taxon>Eukaryota</taxon>
        <taxon>Metazoa</taxon>
        <taxon>Chordata</taxon>
        <taxon>Craniata</taxon>
        <taxon>Vertebrata</taxon>
        <taxon>Euteleostomi</taxon>
        <taxon>Archelosauria</taxon>
        <taxon>Archosauria</taxon>
        <taxon>Dinosauria</taxon>
        <taxon>Saurischia</taxon>
        <taxon>Theropoda</taxon>
        <taxon>Coelurosauria</taxon>
        <taxon>Aves</taxon>
        <taxon>Neognathae</taxon>
        <taxon>Neoaves</taxon>
        <taxon>Telluraves</taxon>
        <taxon>Australaves</taxon>
        <taxon>Passeriformes</taxon>
        <taxon>Passeroidea</taxon>
        <taxon>Estrildidae</taxon>
        <taxon>Estrildinae</taxon>
        <taxon>Lonchura</taxon>
    </lineage>
</organism>
<reference evidence="1 2" key="1">
    <citation type="submission" date="2017-05" db="EMBL/GenBank/DDBJ databases">
        <title>Genome of assembly of the Bengalese finch, Lonchura striata domestica.</title>
        <authorList>
            <person name="Colquitt B.M."/>
            <person name="Brainard M.S."/>
        </authorList>
    </citation>
    <scope>NUCLEOTIDE SEQUENCE [LARGE SCALE GENOMIC DNA]</scope>
    <source>
        <strain evidence="1">White83orange57</strain>
    </source>
</reference>
<evidence type="ECO:0000313" key="2">
    <source>
        <dbReference type="Proteomes" id="UP000197619"/>
    </source>
</evidence>
<comment type="caution">
    <text evidence="1">The sequence shown here is derived from an EMBL/GenBank/DDBJ whole genome shotgun (WGS) entry which is preliminary data.</text>
</comment>
<accession>A0A218UTG4</accession>
<evidence type="ECO:0000313" key="1">
    <source>
        <dbReference type="EMBL" id="OWK57087.1"/>
    </source>
</evidence>
<dbReference type="Proteomes" id="UP000197619">
    <property type="component" value="Unassembled WGS sequence"/>
</dbReference>
<dbReference type="AlphaFoldDB" id="A0A218UTG4"/>
<name>A0A218UTG4_9PASE</name>
<sequence length="80" mass="8702">MNTALRIISGSLWKPQISGHKGLCVFLRTARQWSSSFCVLDSGSATLKIIPVPAGAKRHMVTSVEVKIYLCCSCVLLGYC</sequence>